<dbReference type="Proteomes" id="UP001642409">
    <property type="component" value="Unassembled WGS sequence"/>
</dbReference>
<evidence type="ECO:0000313" key="2">
    <source>
        <dbReference type="Proteomes" id="UP001642409"/>
    </source>
</evidence>
<name>A0ABP1K293_9EUKA</name>
<organism evidence="1 2">
    <name type="scientific">Hexamita inflata</name>
    <dbReference type="NCBI Taxonomy" id="28002"/>
    <lineage>
        <taxon>Eukaryota</taxon>
        <taxon>Metamonada</taxon>
        <taxon>Diplomonadida</taxon>
        <taxon>Hexamitidae</taxon>
        <taxon>Hexamitinae</taxon>
        <taxon>Hexamita</taxon>
    </lineage>
</organism>
<sequence length="133" mass="15674">MDVELVAQLPFFRYYSKRFLRQDLPGGLLFTMNDKLYVHNAHEKQFEIRDNQLHCINKKHHNTYYYQFCDKVIAIKSSGIFTVASNLKLTQIAPVYRVKMLFTNGGTLVMTNNGDQYQTIIFNILDMILNMFH</sequence>
<keyword evidence="2" id="KW-1185">Reference proteome</keyword>
<dbReference type="EMBL" id="CAXDID020000190">
    <property type="protein sequence ID" value="CAL6052007.1"/>
    <property type="molecule type" value="Genomic_DNA"/>
</dbReference>
<reference evidence="1 2" key="1">
    <citation type="submission" date="2024-07" db="EMBL/GenBank/DDBJ databases">
        <authorList>
            <person name="Akdeniz Z."/>
        </authorList>
    </citation>
    <scope>NUCLEOTIDE SEQUENCE [LARGE SCALE GENOMIC DNA]</scope>
</reference>
<evidence type="ECO:0000313" key="1">
    <source>
        <dbReference type="EMBL" id="CAL6052007.1"/>
    </source>
</evidence>
<proteinExistence type="predicted"/>
<gene>
    <name evidence="1" type="ORF">HINF_LOCUS44643</name>
</gene>
<accession>A0ABP1K293</accession>
<protein>
    <submittedName>
        <fullName evidence="1">Hypothetical_protein</fullName>
    </submittedName>
</protein>
<comment type="caution">
    <text evidence="1">The sequence shown here is derived from an EMBL/GenBank/DDBJ whole genome shotgun (WGS) entry which is preliminary data.</text>
</comment>